<organism evidence="1 2">
    <name type="scientific">Thermus scotoductus</name>
    <dbReference type="NCBI Taxonomy" id="37636"/>
    <lineage>
        <taxon>Bacteria</taxon>
        <taxon>Thermotogati</taxon>
        <taxon>Deinococcota</taxon>
        <taxon>Deinococci</taxon>
        <taxon>Thermales</taxon>
        <taxon>Thermaceae</taxon>
        <taxon>Thermus</taxon>
    </lineage>
</organism>
<dbReference type="Gene3D" id="2.40.50.90">
    <property type="match status" value="1"/>
</dbReference>
<name>A0A430R4P6_THESC</name>
<evidence type="ECO:0000313" key="2">
    <source>
        <dbReference type="Proteomes" id="UP000286734"/>
    </source>
</evidence>
<dbReference type="EMBL" id="PELP01000344">
    <property type="protein sequence ID" value="RTH02392.1"/>
    <property type="molecule type" value="Genomic_DNA"/>
</dbReference>
<sequence>MLPPGLVVLESGHRLVLGGLELPHWGDERYLQGQARRRSYSLGTLRGRAQEAFACVSTLNGREVYLELEEVGGSYLAYLYTPQLRSHELLLDRPLFSYAGQSPYLDNLGYIWVRQGCAWATPQGKYASLFQEAQEKAKADGRGLWRP</sequence>
<accession>A0A430R4P6</accession>
<comment type="caution">
    <text evidence="1">The sequence shown here is derived from an EMBL/GenBank/DDBJ whole genome shotgun (WGS) entry which is preliminary data.</text>
</comment>
<reference evidence="1 2" key="1">
    <citation type="journal article" date="2019" name="Extremophiles">
        <title>Biogeography of thermophiles and predominance of Thermus scotoductus in domestic water heaters.</title>
        <authorList>
            <person name="Wilpiszeski R.L."/>
            <person name="Zhang Z."/>
            <person name="House C.H."/>
        </authorList>
    </citation>
    <scope>NUCLEOTIDE SEQUENCE [LARGE SCALE GENOMIC DNA]</scope>
    <source>
        <strain evidence="1 2">34_S34</strain>
    </source>
</reference>
<gene>
    <name evidence="1" type="ORF">CSW47_10825</name>
</gene>
<dbReference type="AlphaFoldDB" id="A0A430R4P6"/>
<dbReference type="InterPro" id="IPR035437">
    <property type="entry name" value="SNase_OB-fold_sf"/>
</dbReference>
<evidence type="ECO:0000313" key="1">
    <source>
        <dbReference type="EMBL" id="RTH02392.1"/>
    </source>
</evidence>
<dbReference type="SUPFAM" id="SSF50199">
    <property type="entry name" value="Staphylococcal nuclease"/>
    <property type="match status" value="1"/>
</dbReference>
<dbReference type="Proteomes" id="UP000286734">
    <property type="component" value="Unassembled WGS sequence"/>
</dbReference>
<protein>
    <submittedName>
        <fullName evidence="1">Uncharacterized protein</fullName>
    </submittedName>
</protein>
<proteinExistence type="predicted"/>